<feature type="domain" description="Ancillary SecYEG translocon subunit/Cell division coordinator CpoB TPR" evidence="11">
    <location>
        <begin position="16"/>
        <end position="213"/>
    </location>
</feature>
<dbReference type="PROSITE" id="PS50005">
    <property type="entry name" value="TPR"/>
    <property type="match status" value="1"/>
</dbReference>
<comment type="subcellular location">
    <subcellularLocation>
        <location evidence="1">Cell membrane</location>
        <topology evidence="1">Single-pass type II membrane protein</topology>
    </subcellularLocation>
</comment>
<dbReference type="InterPro" id="IPR026039">
    <property type="entry name" value="YfgM"/>
</dbReference>
<dbReference type="Proteomes" id="UP001165678">
    <property type="component" value="Unassembled WGS sequence"/>
</dbReference>
<accession>A0AA42CV15</accession>
<protein>
    <recommendedName>
        <fullName evidence="8">Ancillary SecYEG translocon subunit</fullName>
    </recommendedName>
</protein>
<dbReference type="GO" id="GO:0005886">
    <property type="term" value="C:plasma membrane"/>
    <property type="evidence" value="ECO:0007669"/>
    <property type="project" value="UniProtKB-SubCell"/>
</dbReference>
<evidence type="ECO:0000259" key="11">
    <source>
        <dbReference type="Pfam" id="PF09976"/>
    </source>
</evidence>
<evidence type="ECO:0000256" key="5">
    <source>
        <dbReference type="ARBA" id="ARBA00023136"/>
    </source>
</evidence>
<name>A0AA42CV15_9GAMM</name>
<keyword evidence="3 10" id="KW-0812">Transmembrane</keyword>
<comment type="similarity">
    <text evidence="7">Belongs to the YfgM family.</text>
</comment>
<dbReference type="EMBL" id="JAPIVE010000002">
    <property type="protein sequence ID" value="MCX2524556.1"/>
    <property type="molecule type" value="Genomic_DNA"/>
</dbReference>
<evidence type="ECO:0000256" key="9">
    <source>
        <dbReference type="PROSITE-ProRule" id="PRU00339"/>
    </source>
</evidence>
<keyword evidence="4 10" id="KW-1133">Transmembrane helix</keyword>
<sequence>MVDEVRDDSEQIDAFKRWWKSSGSSIVVGALLAGIAVFGWKYWQSHQESQAAAASARYQQLIQVVGQSTNEQARGEANTLIDQILQKDDGSLYAELARLIQARLAVDDGELDSARSILADVVSNSDDNYVTQVARLNLARLQLAAQTPDKAMSTLENVTIDSLNAQVLALRGDIWKAQGDADKALSAYQQAQKAATDSDQPIFGLQLKIDDLAPKEAP</sequence>
<evidence type="ECO:0000256" key="4">
    <source>
        <dbReference type="ARBA" id="ARBA00022989"/>
    </source>
</evidence>
<evidence type="ECO:0000256" key="7">
    <source>
        <dbReference type="ARBA" id="ARBA00024197"/>
    </source>
</evidence>
<keyword evidence="6" id="KW-0143">Chaperone</keyword>
<dbReference type="InterPro" id="IPR018704">
    <property type="entry name" value="SecYEG/CpoB_TPR"/>
</dbReference>
<organism evidence="12 13">
    <name type="scientific">Larsenimonas rhizosphaerae</name>
    <dbReference type="NCBI Taxonomy" id="2944682"/>
    <lineage>
        <taxon>Bacteria</taxon>
        <taxon>Pseudomonadati</taxon>
        <taxon>Pseudomonadota</taxon>
        <taxon>Gammaproteobacteria</taxon>
        <taxon>Oceanospirillales</taxon>
        <taxon>Halomonadaceae</taxon>
        <taxon>Larsenimonas</taxon>
    </lineage>
</organism>
<feature type="repeat" description="TPR" evidence="9">
    <location>
        <begin position="165"/>
        <end position="198"/>
    </location>
</feature>
<keyword evidence="5 10" id="KW-0472">Membrane</keyword>
<gene>
    <name evidence="12" type="ORF">OQ287_09895</name>
</gene>
<evidence type="ECO:0000256" key="3">
    <source>
        <dbReference type="ARBA" id="ARBA00022692"/>
    </source>
</evidence>
<dbReference type="PANTHER" id="PTHR38035">
    <property type="entry name" value="UPF0070 PROTEIN YFGM"/>
    <property type="match status" value="1"/>
</dbReference>
<evidence type="ECO:0000256" key="8">
    <source>
        <dbReference type="ARBA" id="ARBA00024235"/>
    </source>
</evidence>
<dbReference type="InterPro" id="IPR019734">
    <property type="entry name" value="TPR_rpt"/>
</dbReference>
<evidence type="ECO:0000256" key="2">
    <source>
        <dbReference type="ARBA" id="ARBA00022475"/>
    </source>
</evidence>
<dbReference type="Pfam" id="PF09976">
    <property type="entry name" value="TPR_21"/>
    <property type="match status" value="1"/>
</dbReference>
<dbReference type="PANTHER" id="PTHR38035:SF1">
    <property type="entry name" value="ANCILLARY SECYEG TRANSLOCON SUBUNIT"/>
    <property type="match status" value="1"/>
</dbReference>
<dbReference type="PIRSF" id="PIRSF006170">
    <property type="entry name" value="YfgM"/>
    <property type="match status" value="1"/>
</dbReference>
<reference evidence="12" key="1">
    <citation type="submission" date="2022-11" db="EMBL/GenBank/DDBJ databases">
        <title>Larsenimonas rhizosphaerae sp. nov., isolated from a tidal mudflat.</title>
        <authorList>
            <person name="Lee S.D."/>
            <person name="Kim I.S."/>
        </authorList>
    </citation>
    <scope>NUCLEOTIDE SEQUENCE</scope>
    <source>
        <strain evidence="12">GH2-1</strain>
    </source>
</reference>
<comment type="caution">
    <text evidence="12">The sequence shown here is derived from an EMBL/GenBank/DDBJ whole genome shotgun (WGS) entry which is preliminary data.</text>
</comment>
<evidence type="ECO:0000313" key="12">
    <source>
        <dbReference type="EMBL" id="MCX2524556.1"/>
    </source>
</evidence>
<proteinExistence type="inferred from homology"/>
<evidence type="ECO:0000256" key="10">
    <source>
        <dbReference type="SAM" id="Phobius"/>
    </source>
</evidence>
<dbReference type="GO" id="GO:0044877">
    <property type="term" value="F:protein-containing complex binding"/>
    <property type="evidence" value="ECO:0007669"/>
    <property type="project" value="InterPro"/>
</dbReference>
<dbReference type="RefSeq" id="WP_250935677.1">
    <property type="nucleotide sequence ID" value="NZ_JAMLJK010000001.1"/>
</dbReference>
<keyword evidence="2" id="KW-1003">Cell membrane</keyword>
<dbReference type="SUPFAM" id="SSF48452">
    <property type="entry name" value="TPR-like"/>
    <property type="match status" value="1"/>
</dbReference>
<dbReference type="Gene3D" id="1.25.40.10">
    <property type="entry name" value="Tetratricopeptide repeat domain"/>
    <property type="match status" value="1"/>
</dbReference>
<feature type="transmembrane region" description="Helical" evidence="10">
    <location>
        <begin position="25"/>
        <end position="43"/>
    </location>
</feature>
<evidence type="ECO:0000256" key="6">
    <source>
        <dbReference type="ARBA" id="ARBA00023186"/>
    </source>
</evidence>
<evidence type="ECO:0000313" key="13">
    <source>
        <dbReference type="Proteomes" id="UP001165678"/>
    </source>
</evidence>
<evidence type="ECO:0000256" key="1">
    <source>
        <dbReference type="ARBA" id="ARBA00004401"/>
    </source>
</evidence>
<keyword evidence="9" id="KW-0802">TPR repeat</keyword>
<dbReference type="InterPro" id="IPR011990">
    <property type="entry name" value="TPR-like_helical_dom_sf"/>
</dbReference>
<dbReference type="AlphaFoldDB" id="A0AA42CV15"/>
<keyword evidence="13" id="KW-1185">Reference proteome</keyword>